<dbReference type="InterPro" id="IPR044974">
    <property type="entry name" value="Disease_R_plants"/>
</dbReference>
<dbReference type="OMA" id="TILDGCE"/>
<dbReference type="GO" id="GO:0016020">
    <property type="term" value="C:membrane"/>
    <property type="evidence" value="ECO:0007669"/>
    <property type="project" value="UniProtKB-SubCell"/>
</dbReference>
<dbReference type="InterPro" id="IPR042197">
    <property type="entry name" value="Apaf_helical"/>
</dbReference>
<sequence length="384" mass="44216">MFHASSKVCKYDIFLSFRAIEDARFAVVVFSKSYASSRWCLEELAHIIKCKNELEQAVIPVFYDVSPADVCHQNSPFADSFFQHEAECVKKLVDDIFPKSLQIISPFPESLVGMRSQVEEVIELLSMESNDARSIGISGMGGIGKSELARVLYERYRHLFEADCFLGDVGELHHKNGLAWLAQVVIRKLLGEKISVTSEHEGMIILVGGTEWFGMGSRIILTSRDKHLLISHVGDNVYEVQLLSEDEALELFSRHAFREKSPKEGFMEFSREVVKHAGGLPLALKVLGSSFYRRDKKHWRHIIDRLKRIPHKDILGKLRLSFDGLDKDEKELFLDITFLNFAFLDMKYLARPDFDLYMELLQRDPNRDFLKSPYRKISVIHRLE</sequence>
<dbReference type="Gene3D" id="1.10.8.430">
    <property type="entry name" value="Helical domain of apoptotic protease-activating factors"/>
    <property type="match status" value="1"/>
</dbReference>
<dbReference type="InParanoid" id="A0A3Q7HEP6"/>
<dbReference type="AlphaFoldDB" id="A0A3Q7HEP6"/>
<dbReference type="InterPro" id="IPR035897">
    <property type="entry name" value="Toll_tir_struct_dom_sf"/>
</dbReference>
<name>A0A3Q7HEP6_SOLLC</name>
<dbReference type="InterPro" id="IPR027417">
    <property type="entry name" value="P-loop_NTPase"/>
</dbReference>
<dbReference type="Pfam" id="PF01582">
    <property type="entry name" value="TIR"/>
    <property type="match status" value="1"/>
</dbReference>
<organism evidence="3">
    <name type="scientific">Solanum lycopersicum</name>
    <name type="common">Tomato</name>
    <name type="synonym">Lycopersicon esculentum</name>
    <dbReference type="NCBI Taxonomy" id="4081"/>
    <lineage>
        <taxon>Eukaryota</taxon>
        <taxon>Viridiplantae</taxon>
        <taxon>Streptophyta</taxon>
        <taxon>Embryophyta</taxon>
        <taxon>Tracheophyta</taxon>
        <taxon>Spermatophyta</taxon>
        <taxon>Magnoliopsida</taxon>
        <taxon>eudicotyledons</taxon>
        <taxon>Gunneridae</taxon>
        <taxon>Pentapetalae</taxon>
        <taxon>asterids</taxon>
        <taxon>lamiids</taxon>
        <taxon>Solanales</taxon>
        <taxon>Solanaceae</taxon>
        <taxon>Solanoideae</taxon>
        <taxon>Solaneae</taxon>
        <taxon>Solanum</taxon>
        <taxon>Solanum subgen. Lycopersicon</taxon>
    </lineage>
</organism>
<evidence type="ECO:0000313" key="4">
    <source>
        <dbReference type="Proteomes" id="UP000004994"/>
    </source>
</evidence>
<evidence type="ECO:0000259" key="2">
    <source>
        <dbReference type="PROSITE" id="PS50104"/>
    </source>
</evidence>
<dbReference type="FunFam" id="1.10.8.430:FF:000002">
    <property type="entry name" value="Disease resistance protein (TIR-NBS-LRR class)"/>
    <property type="match status" value="1"/>
</dbReference>
<dbReference type="Gene3D" id="3.40.50.10140">
    <property type="entry name" value="Toll/interleukin-1 receptor homology (TIR) domain"/>
    <property type="match status" value="1"/>
</dbReference>
<dbReference type="PRINTS" id="PR00364">
    <property type="entry name" value="DISEASERSIST"/>
</dbReference>
<accession>A0A3Q7HEP6</accession>
<keyword evidence="4" id="KW-1185">Reference proteome</keyword>
<dbReference type="Gene3D" id="3.40.50.300">
    <property type="entry name" value="P-loop containing nucleotide triphosphate hydrolases"/>
    <property type="match status" value="1"/>
</dbReference>
<dbReference type="EnsemblPlants" id="Solyc07g052800.2.1">
    <property type="protein sequence ID" value="Solyc07g052800.2.1"/>
    <property type="gene ID" value="Solyc07g052800.2"/>
</dbReference>
<proteinExistence type="predicted"/>
<reference evidence="3" key="1">
    <citation type="journal article" date="2012" name="Nature">
        <title>The tomato genome sequence provides insights into fleshy fruit evolution.</title>
        <authorList>
            <consortium name="Tomato Genome Consortium"/>
        </authorList>
    </citation>
    <scope>NUCLEOTIDE SEQUENCE [LARGE SCALE GENOMIC DNA]</scope>
    <source>
        <strain evidence="3">cv. Heinz 1706</strain>
    </source>
</reference>
<protein>
    <recommendedName>
        <fullName evidence="2">TIR domain-containing protein</fullName>
    </recommendedName>
</protein>
<dbReference type="SUPFAM" id="SSF52200">
    <property type="entry name" value="Toll/Interleukin receptor TIR domain"/>
    <property type="match status" value="1"/>
</dbReference>
<dbReference type="Gramene" id="Solyc07g052800.2.1">
    <property type="protein sequence ID" value="Solyc07g052800.2.1"/>
    <property type="gene ID" value="Solyc07g052800.2"/>
</dbReference>
<keyword evidence="1" id="KW-0433">Leucine-rich repeat</keyword>
<dbReference type="PaxDb" id="4081-Solyc07g052800.1.1"/>
<dbReference type="GO" id="GO:0043531">
    <property type="term" value="F:ADP binding"/>
    <property type="evidence" value="ECO:0007669"/>
    <property type="project" value="InterPro"/>
</dbReference>
<dbReference type="GO" id="GO:0007165">
    <property type="term" value="P:signal transduction"/>
    <property type="evidence" value="ECO:0007669"/>
    <property type="project" value="InterPro"/>
</dbReference>
<dbReference type="SUPFAM" id="SSF52540">
    <property type="entry name" value="P-loop containing nucleoside triphosphate hydrolases"/>
    <property type="match status" value="1"/>
</dbReference>
<dbReference type="Proteomes" id="UP000004994">
    <property type="component" value="Chromosome 7"/>
</dbReference>
<dbReference type="PANTHER" id="PTHR11017:SF392">
    <property type="entry name" value="ADP-RIBOSYL CYCLASE_CYCLIC ADP-RIBOSE HYDROLASE"/>
    <property type="match status" value="1"/>
</dbReference>
<reference evidence="3" key="2">
    <citation type="submission" date="2019-01" db="UniProtKB">
        <authorList>
            <consortium name="EnsemblPlants"/>
        </authorList>
    </citation>
    <scope>IDENTIFICATION</scope>
    <source>
        <strain evidence="3">cv. Heinz 1706</strain>
    </source>
</reference>
<dbReference type="GO" id="GO:0006952">
    <property type="term" value="P:defense response"/>
    <property type="evidence" value="ECO:0007669"/>
    <property type="project" value="InterPro"/>
</dbReference>
<dbReference type="STRING" id="4081.A0A3Q7HEP6"/>
<evidence type="ECO:0000256" key="1">
    <source>
        <dbReference type="ARBA" id="ARBA00022614"/>
    </source>
</evidence>
<dbReference type="SMART" id="SM00255">
    <property type="entry name" value="TIR"/>
    <property type="match status" value="1"/>
</dbReference>
<evidence type="ECO:0000313" key="3">
    <source>
        <dbReference type="EnsemblPlants" id="Solyc07g052800.2.1"/>
    </source>
</evidence>
<dbReference type="PANTHER" id="PTHR11017">
    <property type="entry name" value="LEUCINE-RICH REPEAT-CONTAINING PROTEIN"/>
    <property type="match status" value="1"/>
</dbReference>
<dbReference type="GO" id="GO:0005524">
    <property type="term" value="F:ATP binding"/>
    <property type="evidence" value="ECO:0007669"/>
    <property type="project" value="UniProtKB-KW"/>
</dbReference>
<feature type="domain" description="TIR" evidence="2">
    <location>
        <begin position="1"/>
        <end position="100"/>
    </location>
</feature>
<dbReference type="InterPro" id="IPR000157">
    <property type="entry name" value="TIR_dom"/>
</dbReference>
<dbReference type="PROSITE" id="PS50104">
    <property type="entry name" value="TIR"/>
    <property type="match status" value="1"/>
</dbReference>